<evidence type="ECO:0000256" key="1">
    <source>
        <dbReference type="SAM" id="MobiDB-lite"/>
    </source>
</evidence>
<proteinExistence type="predicted"/>
<dbReference type="Proteomes" id="UP000198923">
    <property type="component" value="Unassembled WGS sequence"/>
</dbReference>
<accession>A0A1G8B1T2</accession>
<organism evidence="2 3">
    <name type="scientific">Sinosporangium album</name>
    <dbReference type="NCBI Taxonomy" id="504805"/>
    <lineage>
        <taxon>Bacteria</taxon>
        <taxon>Bacillati</taxon>
        <taxon>Actinomycetota</taxon>
        <taxon>Actinomycetes</taxon>
        <taxon>Streptosporangiales</taxon>
        <taxon>Streptosporangiaceae</taxon>
        <taxon>Sinosporangium</taxon>
    </lineage>
</organism>
<evidence type="ECO:0000313" key="3">
    <source>
        <dbReference type="Proteomes" id="UP000198923"/>
    </source>
</evidence>
<gene>
    <name evidence="2" type="ORF">SAMN05421505_11370</name>
</gene>
<protein>
    <submittedName>
        <fullName evidence="2">Uncharacterized protein</fullName>
    </submittedName>
</protein>
<feature type="region of interest" description="Disordered" evidence="1">
    <location>
        <begin position="1"/>
        <end position="62"/>
    </location>
</feature>
<sequence length="92" mass="9775">MGQRAWRDRGPELEKAQAPENDPGPSHGTASPRMPSQAGPTLGSGAEGTGVRKGSRSHRSAFPWVTLKAAEPIMMVAPGERNDPYTFVADTC</sequence>
<evidence type="ECO:0000313" key="2">
    <source>
        <dbReference type="EMBL" id="SDH26580.1"/>
    </source>
</evidence>
<dbReference type="STRING" id="504805.SAMN05421505_11370"/>
<name>A0A1G8B1T2_9ACTN</name>
<feature type="compositionally biased region" description="Basic and acidic residues" evidence="1">
    <location>
        <begin position="1"/>
        <end position="17"/>
    </location>
</feature>
<keyword evidence="3" id="KW-1185">Reference proteome</keyword>
<dbReference type="EMBL" id="FNCN01000013">
    <property type="protein sequence ID" value="SDH26580.1"/>
    <property type="molecule type" value="Genomic_DNA"/>
</dbReference>
<dbReference type="AlphaFoldDB" id="A0A1G8B1T2"/>
<reference evidence="2 3" key="1">
    <citation type="submission" date="2016-10" db="EMBL/GenBank/DDBJ databases">
        <authorList>
            <person name="de Groot N.N."/>
        </authorList>
    </citation>
    <scope>NUCLEOTIDE SEQUENCE [LARGE SCALE GENOMIC DNA]</scope>
    <source>
        <strain evidence="2 3">CPCC 201354</strain>
    </source>
</reference>